<gene>
    <name evidence="4" type="ORF">MDA_GLEAN10013805</name>
</gene>
<evidence type="ECO:0000259" key="3">
    <source>
        <dbReference type="Pfam" id="PF26060"/>
    </source>
</evidence>
<dbReference type="InterPro" id="IPR058899">
    <property type="entry name" value="TGFBR3/Endoglin-like_N"/>
</dbReference>
<evidence type="ECO:0000313" key="4">
    <source>
        <dbReference type="EMBL" id="ELK34427.1"/>
    </source>
</evidence>
<keyword evidence="4" id="KW-0675">Receptor</keyword>
<name>L5M7W6_MYODS</name>
<feature type="region of interest" description="Disordered" evidence="2">
    <location>
        <begin position="26"/>
        <end position="45"/>
    </location>
</feature>
<keyword evidence="1" id="KW-0325">Glycoprotein</keyword>
<dbReference type="EMBL" id="KB103225">
    <property type="protein sequence ID" value="ELK34427.1"/>
    <property type="molecule type" value="Genomic_DNA"/>
</dbReference>
<proteinExistence type="predicted"/>
<evidence type="ECO:0000256" key="2">
    <source>
        <dbReference type="SAM" id="MobiDB-lite"/>
    </source>
</evidence>
<protein>
    <submittedName>
        <fullName evidence="4">Transforming growth factor beta receptor type 3</fullName>
    </submittedName>
</protein>
<dbReference type="Pfam" id="PF26060">
    <property type="entry name" value="TGFBR3_N"/>
    <property type="match status" value="1"/>
</dbReference>
<sequence>MESFTVLSGCASRGTTGLPQEVHVLNLRGSDPEPGQPQRERNQGEREFELLQKQQQENILVELLTLKTDSNKTVEAEEKHLKE</sequence>
<evidence type="ECO:0000313" key="5">
    <source>
        <dbReference type="Proteomes" id="UP000010556"/>
    </source>
</evidence>
<keyword evidence="5" id="KW-1185">Reference proteome</keyword>
<accession>L5M7W6</accession>
<reference evidence="5" key="1">
    <citation type="journal article" date="2013" name="Science">
        <title>Comparative analysis of bat genomes provides insight into the evolution of flight and immunity.</title>
        <authorList>
            <person name="Zhang G."/>
            <person name="Cowled C."/>
            <person name="Shi Z."/>
            <person name="Huang Z."/>
            <person name="Bishop-Lilly K.A."/>
            <person name="Fang X."/>
            <person name="Wynne J.W."/>
            <person name="Xiong Z."/>
            <person name="Baker M.L."/>
            <person name="Zhao W."/>
            <person name="Tachedjian M."/>
            <person name="Zhu Y."/>
            <person name="Zhou P."/>
            <person name="Jiang X."/>
            <person name="Ng J."/>
            <person name="Yang L."/>
            <person name="Wu L."/>
            <person name="Xiao J."/>
            <person name="Feng Y."/>
            <person name="Chen Y."/>
            <person name="Sun X."/>
            <person name="Zhang Y."/>
            <person name="Marsh G.A."/>
            <person name="Crameri G."/>
            <person name="Broder C.C."/>
            <person name="Frey K.G."/>
            <person name="Wang L.F."/>
            <person name="Wang J."/>
        </authorList>
    </citation>
    <scope>NUCLEOTIDE SEQUENCE [LARGE SCALE GENOMIC DNA]</scope>
</reference>
<evidence type="ECO:0000256" key="1">
    <source>
        <dbReference type="ARBA" id="ARBA00023180"/>
    </source>
</evidence>
<dbReference type="Proteomes" id="UP000010556">
    <property type="component" value="Unassembled WGS sequence"/>
</dbReference>
<feature type="domain" description="TGFBR3/Endoglin-like N-terminal" evidence="3">
    <location>
        <begin position="2"/>
        <end position="41"/>
    </location>
</feature>
<organism evidence="4 5">
    <name type="scientific">Myotis davidii</name>
    <name type="common">David's myotis</name>
    <dbReference type="NCBI Taxonomy" id="225400"/>
    <lineage>
        <taxon>Eukaryota</taxon>
        <taxon>Metazoa</taxon>
        <taxon>Chordata</taxon>
        <taxon>Craniata</taxon>
        <taxon>Vertebrata</taxon>
        <taxon>Euteleostomi</taxon>
        <taxon>Mammalia</taxon>
        <taxon>Eutheria</taxon>
        <taxon>Laurasiatheria</taxon>
        <taxon>Chiroptera</taxon>
        <taxon>Yangochiroptera</taxon>
        <taxon>Vespertilionidae</taxon>
        <taxon>Myotis</taxon>
    </lineage>
</organism>
<dbReference type="AlphaFoldDB" id="L5M7W6"/>